<dbReference type="Proteomes" id="UP001056425">
    <property type="component" value="Chromosome"/>
</dbReference>
<keyword evidence="2" id="KW-1185">Reference proteome</keyword>
<evidence type="ECO:0000313" key="2">
    <source>
        <dbReference type="Proteomes" id="UP001056425"/>
    </source>
</evidence>
<evidence type="ECO:0000313" key="1">
    <source>
        <dbReference type="EMBL" id="USG99363.1"/>
    </source>
</evidence>
<accession>A0A9E7SBX8</accession>
<reference evidence="1 2" key="1">
    <citation type="submission" date="2021-08" db="EMBL/GenBank/DDBJ databases">
        <title>Thermococcus onnuriiensis IOH2.</title>
        <authorList>
            <person name="Park Y.-J."/>
        </authorList>
    </citation>
    <scope>NUCLEOTIDE SEQUENCE [LARGE SCALE GENOMIC DNA]</scope>
    <source>
        <strain evidence="1 2">IOH2</strain>
    </source>
</reference>
<dbReference type="KEGG" id="thei:K1720_07445"/>
<protein>
    <submittedName>
        <fullName evidence="1">Uncharacterized protein</fullName>
    </submittedName>
</protein>
<dbReference type="RefSeq" id="WP_251948135.1">
    <property type="nucleotide sequence ID" value="NZ_CP080572.1"/>
</dbReference>
<sequence length="184" mass="21144">MRKLLTVGLVFVVLSFLAVPMSARPCELSEKARIYVGWEGYFYQNLLYGQVVDPSNTLDSWMVVKWSKSWSFPFGSENDPEKSWFAVHFTWYTNDLSGFFGYETRVAWNNVDEIPDASYKVEEYVKIMIIGENSKYIEKGAYPAASLGYPFPNNAYVIHQTVEVYNATTGEILFEITFVPFRAS</sequence>
<dbReference type="AlphaFoldDB" id="A0A9E7SBX8"/>
<gene>
    <name evidence="1" type="ORF">K1720_07445</name>
</gene>
<dbReference type="EMBL" id="CP080572">
    <property type="protein sequence ID" value="USG99363.1"/>
    <property type="molecule type" value="Genomic_DNA"/>
</dbReference>
<name>A0A9E7SBX8_9EURY</name>
<dbReference type="GeneID" id="72778170"/>
<organism evidence="1 2">
    <name type="scientific">Thermococcus argininiproducens</name>
    <dbReference type="NCBI Taxonomy" id="2866384"/>
    <lineage>
        <taxon>Archaea</taxon>
        <taxon>Methanobacteriati</taxon>
        <taxon>Methanobacteriota</taxon>
        <taxon>Thermococci</taxon>
        <taxon>Thermococcales</taxon>
        <taxon>Thermococcaceae</taxon>
        <taxon>Thermococcus</taxon>
    </lineage>
</organism>
<proteinExistence type="predicted"/>